<dbReference type="AlphaFoldDB" id="A0AAV0ASI1"/>
<feature type="region of interest" description="Disordered" evidence="1">
    <location>
        <begin position="27"/>
        <end position="102"/>
    </location>
</feature>
<protein>
    <submittedName>
        <fullName evidence="2">Uncharacterized protein</fullName>
    </submittedName>
</protein>
<feature type="compositionally biased region" description="Acidic residues" evidence="1">
    <location>
        <begin position="153"/>
        <end position="166"/>
    </location>
</feature>
<feature type="region of interest" description="Disordered" evidence="1">
    <location>
        <begin position="142"/>
        <end position="203"/>
    </location>
</feature>
<feature type="compositionally biased region" description="Basic and acidic residues" evidence="1">
    <location>
        <begin position="67"/>
        <end position="76"/>
    </location>
</feature>
<evidence type="ECO:0000313" key="3">
    <source>
        <dbReference type="Proteomes" id="UP001153365"/>
    </source>
</evidence>
<feature type="compositionally biased region" description="Polar residues" evidence="1">
    <location>
        <begin position="84"/>
        <end position="102"/>
    </location>
</feature>
<dbReference type="EMBL" id="CALTRL010001069">
    <property type="protein sequence ID" value="CAH7670816.1"/>
    <property type="molecule type" value="Genomic_DNA"/>
</dbReference>
<feature type="compositionally biased region" description="Low complexity" evidence="1">
    <location>
        <begin position="32"/>
        <end position="60"/>
    </location>
</feature>
<gene>
    <name evidence="2" type="ORF">PPACK8108_LOCUS5556</name>
</gene>
<feature type="compositionally biased region" description="Pro residues" evidence="1">
    <location>
        <begin position="192"/>
        <end position="203"/>
    </location>
</feature>
<evidence type="ECO:0000313" key="2">
    <source>
        <dbReference type="EMBL" id="CAH7670816.1"/>
    </source>
</evidence>
<proteinExistence type="predicted"/>
<keyword evidence="3" id="KW-1185">Reference proteome</keyword>
<sequence>MTNGSHSSLPVSTAVVHQSIIQSDLTRAKSLNTHTNNPTTTTTTIDSNHSSDSSTSPETNHPQPEQHQPEANRVDPDCQPDLLVSQQPSDSVLPSTGEHQISGNCESINQIQTHYNHPSNINSNLLRTSPLNSDSETVSLVLSLSRGGTFREEGDEPDDEEEEETETLTSSNDNHTFNSSIIHQTKTKTKPTPTPTTPTPTPTPTKLIILNPHIIQLISLISILLIKHLLHLIPTPTVYDRLISL</sequence>
<comment type="caution">
    <text evidence="2">The sequence shown here is derived from an EMBL/GenBank/DDBJ whole genome shotgun (WGS) entry which is preliminary data.</text>
</comment>
<reference evidence="2" key="1">
    <citation type="submission" date="2022-06" db="EMBL/GenBank/DDBJ databases">
        <authorList>
            <consortium name="SYNGENTA / RWTH Aachen University"/>
        </authorList>
    </citation>
    <scope>NUCLEOTIDE SEQUENCE</scope>
</reference>
<dbReference type="Proteomes" id="UP001153365">
    <property type="component" value="Unassembled WGS sequence"/>
</dbReference>
<feature type="compositionally biased region" description="Polar residues" evidence="1">
    <location>
        <begin position="170"/>
        <end position="184"/>
    </location>
</feature>
<accession>A0AAV0ASI1</accession>
<name>A0AAV0ASI1_PHAPC</name>
<evidence type="ECO:0000256" key="1">
    <source>
        <dbReference type="SAM" id="MobiDB-lite"/>
    </source>
</evidence>
<organism evidence="2 3">
    <name type="scientific">Phakopsora pachyrhizi</name>
    <name type="common">Asian soybean rust disease fungus</name>
    <dbReference type="NCBI Taxonomy" id="170000"/>
    <lineage>
        <taxon>Eukaryota</taxon>
        <taxon>Fungi</taxon>
        <taxon>Dikarya</taxon>
        <taxon>Basidiomycota</taxon>
        <taxon>Pucciniomycotina</taxon>
        <taxon>Pucciniomycetes</taxon>
        <taxon>Pucciniales</taxon>
        <taxon>Phakopsoraceae</taxon>
        <taxon>Phakopsora</taxon>
    </lineage>
</organism>